<feature type="transmembrane region" description="Helical" evidence="13">
    <location>
        <begin position="30"/>
        <end position="52"/>
    </location>
</feature>
<dbReference type="PRINTS" id="PR01437">
    <property type="entry name" value="NUOXDRDTASE4"/>
</dbReference>
<evidence type="ECO:0000259" key="15">
    <source>
        <dbReference type="Pfam" id="PF00361"/>
    </source>
</evidence>
<dbReference type="InterPro" id="IPR002379">
    <property type="entry name" value="ATPase_proteolipid_c-like_dom"/>
</dbReference>
<feature type="transmembrane region" description="Helical" evidence="13">
    <location>
        <begin position="191"/>
        <end position="213"/>
    </location>
</feature>
<evidence type="ECO:0000256" key="10">
    <source>
        <dbReference type="ARBA" id="ARBA00031025"/>
    </source>
</evidence>
<dbReference type="InterPro" id="IPR001750">
    <property type="entry name" value="ND/Mrp_TM"/>
</dbReference>
<dbReference type="SUPFAM" id="SSF81333">
    <property type="entry name" value="F1F0 ATP synthase subunit C"/>
    <property type="match status" value="1"/>
</dbReference>
<comment type="function">
    <text evidence="1">Core subunit of the mitochondrial membrane respiratory chain NADH dehydrogenase (Complex I) that is believed to belong to the minimal assembly required for catalysis. Complex I functions in the transfer of electrons from NADH to the respiratory chain. The immediate electron acceptor for the enzyme is believed to be ubiquinone.</text>
</comment>
<feature type="transmembrane region" description="Helical" evidence="13">
    <location>
        <begin position="270"/>
        <end position="291"/>
    </location>
</feature>
<dbReference type="EnsemblMetazoa" id="HelroT184509">
    <property type="protein sequence ID" value="HelroP184509"/>
    <property type="gene ID" value="HelroG184509"/>
</dbReference>
<dbReference type="eggNOG" id="KOG3025">
    <property type="taxonomic scope" value="Eukaryota"/>
</dbReference>
<dbReference type="Gene3D" id="1.20.20.10">
    <property type="entry name" value="F1F0 ATP synthase subunit C"/>
    <property type="match status" value="1"/>
</dbReference>
<dbReference type="CTD" id="20209627"/>
<evidence type="ECO:0000313" key="16">
    <source>
        <dbReference type="EnsemblMetazoa" id="HelroP184509"/>
    </source>
</evidence>
<proteinExistence type="inferred from homology"/>
<evidence type="ECO:0000256" key="11">
    <source>
        <dbReference type="ARBA" id="ARBA00049551"/>
    </source>
</evidence>
<dbReference type="Pfam" id="PF00361">
    <property type="entry name" value="Proton_antipo_M"/>
    <property type="match status" value="1"/>
</dbReference>
<evidence type="ECO:0000256" key="2">
    <source>
        <dbReference type="ARBA" id="ARBA00004141"/>
    </source>
</evidence>
<dbReference type="GO" id="GO:0015990">
    <property type="term" value="P:electron transport coupled proton transport"/>
    <property type="evidence" value="ECO:0000318"/>
    <property type="project" value="GO_Central"/>
</dbReference>
<evidence type="ECO:0000256" key="5">
    <source>
        <dbReference type="ARBA" id="ARBA00012944"/>
    </source>
</evidence>
<feature type="domain" description="NADH:quinone oxidoreductase/Mrp antiporter transmembrane" evidence="15">
    <location>
        <begin position="1"/>
        <end position="275"/>
    </location>
</feature>
<dbReference type="OrthoDB" id="2394882at2759"/>
<feature type="transmembrane region" description="Helical" evidence="13">
    <location>
        <begin position="303"/>
        <end position="328"/>
    </location>
</feature>
<keyword evidence="9 13" id="KW-0472">Membrane</keyword>
<dbReference type="InterPro" id="IPR035921">
    <property type="entry name" value="F/V-ATP_Csub_sf"/>
</dbReference>
<dbReference type="eggNOG" id="KOG4845">
    <property type="taxonomic scope" value="Eukaryota"/>
</dbReference>
<organism evidence="16 17">
    <name type="scientific">Helobdella robusta</name>
    <name type="common">Californian leech</name>
    <dbReference type="NCBI Taxonomy" id="6412"/>
    <lineage>
        <taxon>Eukaryota</taxon>
        <taxon>Metazoa</taxon>
        <taxon>Spiralia</taxon>
        <taxon>Lophotrochozoa</taxon>
        <taxon>Annelida</taxon>
        <taxon>Clitellata</taxon>
        <taxon>Hirudinea</taxon>
        <taxon>Rhynchobdellida</taxon>
        <taxon>Glossiphoniidae</taxon>
        <taxon>Helobdella</taxon>
    </lineage>
</organism>
<dbReference type="InterPro" id="IPR038662">
    <property type="entry name" value="ATP_synth_F0_csu_sf"/>
</dbReference>
<dbReference type="GO" id="GO:0048039">
    <property type="term" value="F:ubiquinone binding"/>
    <property type="evidence" value="ECO:0000318"/>
    <property type="project" value="GO_Central"/>
</dbReference>
<evidence type="ECO:0000256" key="13">
    <source>
        <dbReference type="SAM" id="Phobius"/>
    </source>
</evidence>
<dbReference type="InterPro" id="IPR010227">
    <property type="entry name" value="NADH_Q_OxRdtase_chainM/4"/>
</dbReference>
<evidence type="ECO:0000256" key="1">
    <source>
        <dbReference type="ARBA" id="ARBA00003257"/>
    </source>
</evidence>
<evidence type="ECO:0000256" key="9">
    <source>
        <dbReference type="ARBA" id="ARBA00023136"/>
    </source>
</evidence>
<evidence type="ECO:0000256" key="4">
    <source>
        <dbReference type="ARBA" id="ARBA00009025"/>
    </source>
</evidence>
<dbReference type="NCBIfam" id="TIGR01972">
    <property type="entry name" value="NDH_I_M"/>
    <property type="match status" value="1"/>
</dbReference>
<dbReference type="GO" id="GO:0009060">
    <property type="term" value="P:aerobic respiration"/>
    <property type="evidence" value="ECO:0000318"/>
    <property type="project" value="GO_Central"/>
</dbReference>
<keyword evidence="8 13" id="KW-1133">Transmembrane helix</keyword>
<reference evidence="17" key="2">
    <citation type="journal article" date="2013" name="Nature">
        <title>Insights into bilaterian evolution from three spiralian genomes.</title>
        <authorList>
            <person name="Simakov O."/>
            <person name="Marletaz F."/>
            <person name="Cho S.J."/>
            <person name="Edsinger-Gonzales E."/>
            <person name="Havlak P."/>
            <person name="Hellsten U."/>
            <person name="Kuo D.H."/>
            <person name="Larsson T."/>
            <person name="Lv J."/>
            <person name="Arendt D."/>
            <person name="Savage R."/>
            <person name="Osoegawa K."/>
            <person name="de Jong P."/>
            <person name="Grimwood J."/>
            <person name="Chapman J.A."/>
            <person name="Shapiro H."/>
            <person name="Aerts A."/>
            <person name="Otillar R.P."/>
            <person name="Terry A.Y."/>
            <person name="Boore J.L."/>
            <person name="Grigoriev I.V."/>
            <person name="Lindberg D.R."/>
            <person name="Seaver E.C."/>
            <person name="Weisblat D.A."/>
            <person name="Putnam N.H."/>
            <person name="Rokhsar D.S."/>
        </authorList>
    </citation>
    <scope>NUCLEOTIDE SEQUENCE</scope>
</reference>
<dbReference type="GO" id="GO:0042773">
    <property type="term" value="P:ATP synthesis coupled electron transport"/>
    <property type="evidence" value="ECO:0007669"/>
    <property type="project" value="InterPro"/>
</dbReference>
<feature type="compositionally biased region" description="Low complexity" evidence="12">
    <location>
        <begin position="438"/>
        <end position="449"/>
    </location>
</feature>
<reference evidence="16" key="3">
    <citation type="submission" date="2015-06" db="UniProtKB">
        <authorList>
            <consortium name="EnsemblMetazoa"/>
        </authorList>
    </citation>
    <scope>IDENTIFICATION</scope>
</reference>
<dbReference type="EMBL" id="AMQM01010325">
    <property type="status" value="NOT_ANNOTATED_CDS"/>
    <property type="molecule type" value="Genomic_DNA"/>
</dbReference>
<name>T1FLC8_HELRO</name>
<feature type="compositionally biased region" description="Low complexity" evidence="12">
    <location>
        <begin position="549"/>
        <end position="564"/>
    </location>
</feature>
<evidence type="ECO:0000256" key="12">
    <source>
        <dbReference type="SAM" id="MobiDB-lite"/>
    </source>
</evidence>
<feature type="transmembrane region" description="Helical" evidence="13">
    <location>
        <begin position="72"/>
        <end position="94"/>
    </location>
</feature>
<feature type="transmembrane region" description="Helical" evidence="13">
    <location>
        <begin position="165"/>
        <end position="185"/>
    </location>
</feature>
<dbReference type="EC" id="7.1.1.2" evidence="5"/>
<dbReference type="GO" id="GO:0008137">
    <property type="term" value="F:NADH dehydrogenase (ubiquinone) activity"/>
    <property type="evidence" value="ECO:0007669"/>
    <property type="project" value="UniProtKB-EC"/>
</dbReference>
<dbReference type="HOGENOM" id="CLU_468972_0_0_1"/>
<protein>
    <recommendedName>
        <fullName evidence="6">NADH-ubiquinone oxidoreductase chain 4</fullName>
        <ecNumber evidence="5">7.1.1.2</ecNumber>
    </recommendedName>
    <alternativeName>
        <fullName evidence="10">NADH dehydrogenase subunit 4</fullName>
    </alternativeName>
</protein>
<evidence type="ECO:0000259" key="14">
    <source>
        <dbReference type="Pfam" id="PF00137"/>
    </source>
</evidence>
<comment type="catalytic activity">
    <reaction evidence="11">
        <text>a ubiquinone + NADH + 5 H(+)(in) = a ubiquinol + NAD(+) + 4 H(+)(out)</text>
        <dbReference type="Rhea" id="RHEA:29091"/>
        <dbReference type="Rhea" id="RHEA-COMP:9565"/>
        <dbReference type="Rhea" id="RHEA-COMP:9566"/>
        <dbReference type="ChEBI" id="CHEBI:15378"/>
        <dbReference type="ChEBI" id="CHEBI:16389"/>
        <dbReference type="ChEBI" id="CHEBI:17976"/>
        <dbReference type="ChEBI" id="CHEBI:57540"/>
        <dbReference type="ChEBI" id="CHEBI:57945"/>
        <dbReference type="EC" id="7.1.1.2"/>
    </reaction>
</comment>
<evidence type="ECO:0000256" key="3">
    <source>
        <dbReference type="ARBA" id="ARBA00006704"/>
    </source>
</evidence>
<comment type="subcellular location">
    <subcellularLocation>
        <location evidence="2">Membrane</location>
        <topology evidence="2">Multi-pass membrane protein</topology>
    </subcellularLocation>
</comment>
<dbReference type="EMBL" id="AMQM01010324">
    <property type="status" value="NOT_ANNOTATED_CDS"/>
    <property type="molecule type" value="Genomic_DNA"/>
</dbReference>
<evidence type="ECO:0000256" key="8">
    <source>
        <dbReference type="ARBA" id="ARBA00022989"/>
    </source>
</evidence>
<dbReference type="GO" id="GO:0033177">
    <property type="term" value="C:proton-transporting two-sector ATPase complex, proton-transporting domain"/>
    <property type="evidence" value="ECO:0007669"/>
    <property type="project" value="InterPro"/>
</dbReference>
<feature type="domain" description="V-ATPase proteolipid subunit C-like" evidence="14">
    <location>
        <begin position="304"/>
        <end position="348"/>
    </location>
</feature>
<dbReference type="STRING" id="6412.T1FLC8"/>
<comment type="similarity">
    <text evidence="3">Belongs to the ATPase C chain family.</text>
</comment>
<evidence type="ECO:0000313" key="17">
    <source>
        <dbReference type="Proteomes" id="UP000015101"/>
    </source>
</evidence>
<dbReference type="Pfam" id="PF00137">
    <property type="entry name" value="ATP-synt_C"/>
    <property type="match status" value="1"/>
</dbReference>
<keyword evidence="17" id="KW-1185">Reference proteome</keyword>
<dbReference type="PANTHER" id="PTHR43507:SF1">
    <property type="entry name" value="NADH-UBIQUINONE OXIDOREDUCTASE CHAIN 4"/>
    <property type="match status" value="1"/>
</dbReference>
<accession>T1FLC8</accession>
<comment type="similarity">
    <text evidence="4">Belongs to the complex I subunit 4 family.</text>
</comment>
<evidence type="ECO:0000256" key="6">
    <source>
        <dbReference type="ARBA" id="ARBA00021006"/>
    </source>
</evidence>
<feature type="region of interest" description="Disordered" evidence="12">
    <location>
        <begin position="527"/>
        <end position="582"/>
    </location>
</feature>
<dbReference type="GO" id="GO:0045271">
    <property type="term" value="C:respiratory chain complex I"/>
    <property type="evidence" value="ECO:0000318"/>
    <property type="project" value="GO_Central"/>
</dbReference>
<feature type="transmembrane region" description="Helical" evidence="13">
    <location>
        <begin position="101"/>
        <end position="122"/>
    </location>
</feature>
<feature type="transmembrane region" description="Helical" evidence="13">
    <location>
        <begin position="233"/>
        <end position="250"/>
    </location>
</feature>
<feature type="region of interest" description="Disordered" evidence="12">
    <location>
        <begin position="436"/>
        <end position="462"/>
    </location>
</feature>
<reference evidence="17" key="1">
    <citation type="submission" date="2012-12" db="EMBL/GenBank/DDBJ databases">
        <authorList>
            <person name="Hellsten U."/>
            <person name="Grimwood J."/>
            <person name="Chapman J.A."/>
            <person name="Shapiro H."/>
            <person name="Aerts A."/>
            <person name="Otillar R.P."/>
            <person name="Terry A.Y."/>
            <person name="Boore J.L."/>
            <person name="Simakov O."/>
            <person name="Marletaz F."/>
            <person name="Cho S.-J."/>
            <person name="Edsinger-Gonzales E."/>
            <person name="Havlak P."/>
            <person name="Kuo D.-H."/>
            <person name="Larsson T."/>
            <person name="Lv J."/>
            <person name="Arendt D."/>
            <person name="Savage R."/>
            <person name="Osoegawa K."/>
            <person name="de Jong P."/>
            <person name="Lindberg D.R."/>
            <person name="Seaver E.C."/>
            <person name="Weisblat D.A."/>
            <person name="Putnam N.H."/>
            <person name="Grigoriev I.V."/>
            <person name="Rokhsar D.S."/>
        </authorList>
    </citation>
    <scope>NUCLEOTIDE SEQUENCE</scope>
</reference>
<feature type="transmembrane region" description="Helical" evidence="13">
    <location>
        <begin position="134"/>
        <end position="153"/>
    </location>
</feature>
<evidence type="ECO:0000256" key="7">
    <source>
        <dbReference type="ARBA" id="ARBA00022692"/>
    </source>
</evidence>
<keyword evidence="7 13" id="KW-0812">Transmembrane</keyword>
<dbReference type="InterPro" id="IPR003918">
    <property type="entry name" value="NADH_UbQ_OxRdtase"/>
</dbReference>
<sequence>MCFESVLIPMFLIIGIWGARERKIHAAYQFFLYTLLGSLFMLLAILVIYFEVGSTDYQVLAVADISETRQRILWLGFFLSFAVKVPMIPFHIWLPEAHVEASLAGSIILAGILLKLAGYGFLRYSIGILPDASAFFTPLVYSLAVISIIYSSFTTLRQIDLKKIIAYSSVGHMNITLLGLFSNTIQGIEGSLILMLAHGVVSPALFICVVILYDRYHTRLLKYYRGLTQHMPVWSVMFFLFTLGNIAVPLSANFVGEFMTFTGAYQQNPVLTVLGGLGMILSAAYGIWLYNRTAFGAQTAAKILGAGLATIGLAGAGVGVGLVFAALINSTSRNPSLRPQLFSYTILGTTGPVGPPGSIRPTLPVSWIPGLMLPYFIGSYREGRNESFSYGIDSSSVWDHYDLTGAYATGLGLAGSPAYEKGEIEETLLDNVMRRYLGPPEESSDSGSDSGDEDISNYISNYTHDDSSPRRFLGLIRYRYTQDTGQTEGNLGVEALNERAILHHLDNDHPLIGDGPLFERRLILNPPRDPHGFNLDVDQDSLSNTGSEDSNSSDPDSRGGSPPEGVEPPSSPRSGSFSTIID</sequence>
<dbReference type="Proteomes" id="UP000015101">
    <property type="component" value="Unassembled WGS sequence"/>
</dbReference>
<dbReference type="PANTHER" id="PTHR43507">
    <property type="entry name" value="NADH-UBIQUINONE OXIDOREDUCTASE CHAIN 4"/>
    <property type="match status" value="1"/>
</dbReference>
<dbReference type="KEGG" id="hro:HELRODRAFT_184509"/>